<reference evidence="2" key="1">
    <citation type="submission" date="2022-07" db="EMBL/GenBank/DDBJ databases">
        <title>Chromosome-level genome of Muraenolepis orangiensis.</title>
        <authorList>
            <person name="Kim J."/>
        </authorList>
    </citation>
    <scope>NUCLEOTIDE SEQUENCE</scope>
    <source>
        <strain evidence="2">KU_S4_2022</strain>
        <tissue evidence="2">Muscle</tissue>
    </source>
</reference>
<evidence type="ECO:0008006" key="4">
    <source>
        <dbReference type="Google" id="ProtNLM"/>
    </source>
</evidence>
<dbReference type="GO" id="GO:0005886">
    <property type="term" value="C:plasma membrane"/>
    <property type="evidence" value="ECO:0007669"/>
    <property type="project" value="InterPro"/>
</dbReference>
<feature type="compositionally biased region" description="Basic and acidic residues" evidence="1">
    <location>
        <begin position="175"/>
        <end position="309"/>
    </location>
</feature>
<dbReference type="OrthoDB" id="8825892at2759"/>
<feature type="compositionally biased region" description="Polar residues" evidence="1">
    <location>
        <begin position="139"/>
        <end position="148"/>
    </location>
</feature>
<dbReference type="InterPro" id="IPR036179">
    <property type="entry name" value="Ig-like_dom_sf"/>
</dbReference>
<sequence length="309" mass="35774">STVATYFLNSKTDISPNYEGRAQMSVDLDTQLSTLRISNVQIEDSRTFQCSVTIQGDDEGVTAATTSLLVLVAPSKPVCKIQGDAEYWNNISLSCLDPEEVEFQDQPSDRDQYWDDKSSTLTKPYIEESDHFEERSARDQQGNFSDNQVGKIKLDADRSSDNEDKDGQANGYESSSDRSRGRLDDKRGSRDRLDDRDLIHSSRDRLDDQRDRYRGSRDRLDDPREDVRGSRDRLDDPREDVRGSRDRLEDQRDRYCGSRDRLDDQRDDIRGSRDRLEDQRDRRYGSRDNLDAQHHRHGGSRDRLDDSSY</sequence>
<organism evidence="2 3">
    <name type="scientific">Muraenolepis orangiensis</name>
    <name type="common">Patagonian moray cod</name>
    <dbReference type="NCBI Taxonomy" id="630683"/>
    <lineage>
        <taxon>Eukaryota</taxon>
        <taxon>Metazoa</taxon>
        <taxon>Chordata</taxon>
        <taxon>Craniata</taxon>
        <taxon>Vertebrata</taxon>
        <taxon>Euteleostomi</taxon>
        <taxon>Actinopterygii</taxon>
        <taxon>Neopterygii</taxon>
        <taxon>Teleostei</taxon>
        <taxon>Neoteleostei</taxon>
        <taxon>Acanthomorphata</taxon>
        <taxon>Zeiogadaria</taxon>
        <taxon>Gadariae</taxon>
        <taxon>Gadiformes</taxon>
        <taxon>Muraenolepidoidei</taxon>
        <taxon>Muraenolepididae</taxon>
        <taxon>Muraenolepis</taxon>
    </lineage>
</organism>
<comment type="caution">
    <text evidence="2">The sequence shown here is derived from an EMBL/GenBank/DDBJ whole genome shotgun (WGS) entry which is preliminary data.</text>
</comment>
<dbReference type="Proteomes" id="UP001148018">
    <property type="component" value="Unassembled WGS sequence"/>
</dbReference>
<evidence type="ECO:0000313" key="2">
    <source>
        <dbReference type="EMBL" id="KAJ3591642.1"/>
    </source>
</evidence>
<dbReference type="AlphaFoldDB" id="A0A9Q0I934"/>
<keyword evidence="3" id="KW-1185">Reference proteome</keyword>
<proteinExistence type="predicted"/>
<dbReference type="SUPFAM" id="SSF48726">
    <property type="entry name" value="Immunoglobulin"/>
    <property type="match status" value="1"/>
</dbReference>
<dbReference type="PANTHER" id="PTHR44969">
    <property type="entry name" value="CELL SURFACE A33 ANTIGEN"/>
    <property type="match status" value="1"/>
</dbReference>
<dbReference type="EMBL" id="JANIIK010000113">
    <property type="protein sequence ID" value="KAJ3591642.1"/>
    <property type="molecule type" value="Genomic_DNA"/>
</dbReference>
<dbReference type="InterPro" id="IPR042474">
    <property type="entry name" value="A33"/>
</dbReference>
<dbReference type="InterPro" id="IPR013783">
    <property type="entry name" value="Ig-like_fold"/>
</dbReference>
<feature type="region of interest" description="Disordered" evidence="1">
    <location>
        <begin position="130"/>
        <end position="309"/>
    </location>
</feature>
<protein>
    <recommendedName>
        <fullName evidence="4">Ig-like domain-containing protein</fullName>
    </recommendedName>
</protein>
<name>A0A9Q0I934_9TELE</name>
<dbReference type="PANTHER" id="PTHR44969:SF1">
    <property type="entry name" value="CELL SURFACE A33 ANTIGEN"/>
    <property type="match status" value="1"/>
</dbReference>
<gene>
    <name evidence="2" type="ORF">NHX12_006774</name>
</gene>
<dbReference type="Gene3D" id="2.60.40.10">
    <property type="entry name" value="Immunoglobulins"/>
    <property type="match status" value="1"/>
</dbReference>
<feature type="compositionally biased region" description="Basic and acidic residues" evidence="1">
    <location>
        <begin position="152"/>
        <end position="167"/>
    </location>
</feature>
<feature type="non-terminal residue" evidence="2">
    <location>
        <position position="1"/>
    </location>
</feature>
<accession>A0A9Q0I934</accession>
<evidence type="ECO:0000313" key="3">
    <source>
        <dbReference type="Proteomes" id="UP001148018"/>
    </source>
</evidence>
<evidence type="ECO:0000256" key="1">
    <source>
        <dbReference type="SAM" id="MobiDB-lite"/>
    </source>
</evidence>